<organism evidence="1 2">
    <name type="scientific">Terfezia boudieri ATCC MYA-4762</name>
    <dbReference type="NCBI Taxonomy" id="1051890"/>
    <lineage>
        <taxon>Eukaryota</taxon>
        <taxon>Fungi</taxon>
        <taxon>Dikarya</taxon>
        <taxon>Ascomycota</taxon>
        <taxon>Pezizomycotina</taxon>
        <taxon>Pezizomycetes</taxon>
        <taxon>Pezizales</taxon>
        <taxon>Pezizaceae</taxon>
        <taxon>Terfezia</taxon>
    </lineage>
</organism>
<sequence>MLNYYDQMGSCGMEVGICQPLAHFSNVESLSQSMTWQTPRSILKESQTIHSLTGNYFLSLKPNSTCQ</sequence>
<feature type="non-terminal residue" evidence="1">
    <location>
        <position position="67"/>
    </location>
</feature>
<dbReference type="EMBL" id="ML121594">
    <property type="protein sequence ID" value="RPB19264.1"/>
    <property type="molecule type" value="Genomic_DNA"/>
</dbReference>
<dbReference type="InParanoid" id="A0A3N4L8N6"/>
<accession>A0A3N4L8N6</accession>
<dbReference type="Proteomes" id="UP000267821">
    <property type="component" value="Unassembled WGS sequence"/>
</dbReference>
<protein>
    <submittedName>
        <fullName evidence="1">Uncharacterized protein</fullName>
    </submittedName>
</protein>
<evidence type="ECO:0000313" key="2">
    <source>
        <dbReference type="Proteomes" id="UP000267821"/>
    </source>
</evidence>
<keyword evidence="2" id="KW-1185">Reference proteome</keyword>
<reference evidence="1 2" key="1">
    <citation type="journal article" date="2018" name="Nat. Ecol. Evol.">
        <title>Pezizomycetes genomes reveal the molecular basis of ectomycorrhizal truffle lifestyle.</title>
        <authorList>
            <person name="Murat C."/>
            <person name="Payen T."/>
            <person name="Noel B."/>
            <person name="Kuo A."/>
            <person name="Morin E."/>
            <person name="Chen J."/>
            <person name="Kohler A."/>
            <person name="Krizsan K."/>
            <person name="Balestrini R."/>
            <person name="Da Silva C."/>
            <person name="Montanini B."/>
            <person name="Hainaut M."/>
            <person name="Levati E."/>
            <person name="Barry K.W."/>
            <person name="Belfiori B."/>
            <person name="Cichocki N."/>
            <person name="Clum A."/>
            <person name="Dockter R.B."/>
            <person name="Fauchery L."/>
            <person name="Guy J."/>
            <person name="Iotti M."/>
            <person name="Le Tacon F."/>
            <person name="Lindquist E.A."/>
            <person name="Lipzen A."/>
            <person name="Malagnac F."/>
            <person name="Mello A."/>
            <person name="Molinier V."/>
            <person name="Miyauchi S."/>
            <person name="Poulain J."/>
            <person name="Riccioni C."/>
            <person name="Rubini A."/>
            <person name="Sitrit Y."/>
            <person name="Splivallo R."/>
            <person name="Traeger S."/>
            <person name="Wang M."/>
            <person name="Zifcakova L."/>
            <person name="Wipf D."/>
            <person name="Zambonelli A."/>
            <person name="Paolocci F."/>
            <person name="Nowrousian M."/>
            <person name="Ottonello S."/>
            <person name="Baldrian P."/>
            <person name="Spatafora J.W."/>
            <person name="Henrissat B."/>
            <person name="Nagy L.G."/>
            <person name="Aury J.M."/>
            <person name="Wincker P."/>
            <person name="Grigoriev I.V."/>
            <person name="Bonfante P."/>
            <person name="Martin F.M."/>
        </authorList>
    </citation>
    <scope>NUCLEOTIDE SEQUENCE [LARGE SCALE GENOMIC DNA]</scope>
    <source>
        <strain evidence="1 2">ATCC MYA-4762</strain>
    </source>
</reference>
<name>A0A3N4L8N6_9PEZI</name>
<proteinExistence type="predicted"/>
<dbReference type="AlphaFoldDB" id="A0A3N4L8N6"/>
<evidence type="ECO:0000313" key="1">
    <source>
        <dbReference type="EMBL" id="RPB19264.1"/>
    </source>
</evidence>
<gene>
    <name evidence="1" type="ORF">L211DRAFT_871389</name>
</gene>